<evidence type="ECO:0000259" key="4">
    <source>
        <dbReference type="PROSITE" id="PS50181"/>
    </source>
</evidence>
<feature type="region of interest" description="Disordered" evidence="3">
    <location>
        <begin position="205"/>
        <end position="249"/>
    </location>
</feature>
<dbReference type="InterPro" id="IPR001810">
    <property type="entry name" value="F-box_dom"/>
</dbReference>
<keyword evidence="2" id="KW-0833">Ubl conjugation pathway</keyword>
<evidence type="ECO:0000256" key="1">
    <source>
        <dbReference type="ARBA" id="ARBA00004906"/>
    </source>
</evidence>
<keyword evidence="6" id="KW-1185">Reference proteome</keyword>
<dbReference type="PANTHER" id="PTHR10706:SF130">
    <property type="entry name" value="F-BOX ONLY PROTEIN 31"/>
    <property type="match status" value="1"/>
</dbReference>
<dbReference type="Gene3D" id="1.20.1280.50">
    <property type="match status" value="1"/>
</dbReference>
<dbReference type="InterPro" id="IPR045048">
    <property type="entry name" value="FBXO31/39"/>
</dbReference>
<dbReference type="InParanoid" id="A0A3N4LQD8"/>
<dbReference type="PROSITE" id="PS50181">
    <property type="entry name" value="FBOX"/>
    <property type="match status" value="1"/>
</dbReference>
<dbReference type="STRING" id="1051890.A0A3N4LQD8"/>
<organism evidence="5 6">
    <name type="scientific">Terfezia boudieri ATCC MYA-4762</name>
    <dbReference type="NCBI Taxonomy" id="1051890"/>
    <lineage>
        <taxon>Eukaryota</taxon>
        <taxon>Fungi</taxon>
        <taxon>Dikarya</taxon>
        <taxon>Ascomycota</taxon>
        <taxon>Pezizomycotina</taxon>
        <taxon>Pezizomycetes</taxon>
        <taxon>Pezizales</taxon>
        <taxon>Pezizaceae</taxon>
        <taxon>Terfezia</taxon>
    </lineage>
</organism>
<accession>A0A3N4LQD8</accession>
<dbReference type="AlphaFoldDB" id="A0A3N4LQD8"/>
<evidence type="ECO:0000313" key="6">
    <source>
        <dbReference type="Proteomes" id="UP000267821"/>
    </source>
</evidence>
<dbReference type="Pfam" id="PF12937">
    <property type="entry name" value="F-box-like"/>
    <property type="match status" value="1"/>
</dbReference>
<dbReference type="PANTHER" id="PTHR10706">
    <property type="entry name" value="F-BOX FAMILY PROTEIN"/>
    <property type="match status" value="1"/>
</dbReference>
<dbReference type="OrthoDB" id="722566at2759"/>
<dbReference type="GO" id="GO:0016567">
    <property type="term" value="P:protein ubiquitination"/>
    <property type="evidence" value="ECO:0007669"/>
    <property type="project" value="UniProtKB-UniPathway"/>
</dbReference>
<sequence length="573" mass="63851">MATAASVSEYRTGLCSLPNELLFQILTYLPPDSLCSLAITCSSFSELTLDDTLWHAFVAHLRISSPAPYKSFRELYVSLRPHLYLAPHLWFSTRRIGGSLYVFRYSAQTGNIEGVPLVGTRGWNGPGRGMGGGGDYIWDDDQTISIATFKRPRVRCFGNDPKVKIVCGPGTYYDRKTGLMVDRATGDTWKSGEEGVVSLGRVKLDSRDSRPETTARPKGVNHISSENDSDEHELQVGIPTTPRTPVRDIHDRTLWPPFMIPSREYVRLPPIGKGGANSMADWDVNITSPQELPHAFPRSDGNAIHAHDPSSSFPEPPRTAMDEDFALDHIYVYRSMENSNIGAAQTSHSVFQTVELFTKVHPSLYTRKILSSTIEPEKEKIDLGGVWLGDYFTHGPEFLLFQHPKSHNWRLEVTKLTGDINVPRGEYSFIVPNMGHDSKVGGRSTLPSSFVRYAQPATDPKIWCGKSVYKGQGQLAHHGFTRRTWTELELILLNSGSVPEKNNGEVAVVWKVLHHASRARRVDVVRLLFGHLYASPETAKDKMMGSGEDGEGIIYIMDESGPAPRNMEQPFNA</sequence>
<dbReference type="UniPathway" id="UPA00143"/>
<dbReference type="SMART" id="SM00256">
    <property type="entry name" value="FBOX"/>
    <property type="match status" value="1"/>
</dbReference>
<evidence type="ECO:0000256" key="2">
    <source>
        <dbReference type="ARBA" id="ARBA00022786"/>
    </source>
</evidence>
<gene>
    <name evidence="5" type="ORF">L211DRAFT_869043</name>
</gene>
<feature type="domain" description="F-box" evidence="4">
    <location>
        <begin position="11"/>
        <end position="57"/>
    </location>
</feature>
<comment type="pathway">
    <text evidence="1">Protein modification; protein ubiquitination.</text>
</comment>
<evidence type="ECO:0000313" key="5">
    <source>
        <dbReference type="EMBL" id="RPB22851.1"/>
    </source>
</evidence>
<proteinExistence type="predicted"/>
<dbReference type="Pfam" id="PF12014">
    <property type="entry name" value="Cyclin_D1_bind"/>
    <property type="match status" value="1"/>
</dbReference>
<evidence type="ECO:0000256" key="3">
    <source>
        <dbReference type="SAM" id="MobiDB-lite"/>
    </source>
</evidence>
<dbReference type="InterPro" id="IPR036047">
    <property type="entry name" value="F-box-like_dom_sf"/>
</dbReference>
<name>A0A3N4LQD8_9PEZI</name>
<reference evidence="5 6" key="1">
    <citation type="journal article" date="2018" name="Nat. Ecol. Evol.">
        <title>Pezizomycetes genomes reveal the molecular basis of ectomycorrhizal truffle lifestyle.</title>
        <authorList>
            <person name="Murat C."/>
            <person name="Payen T."/>
            <person name="Noel B."/>
            <person name="Kuo A."/>
            <person name="Morin E."/>
            <person name="Chen J."/>
            <person name="Kohler A."/>
            <person name="Krizsan K."/>
            <person name="Balestrini R."/>
            <person name="Da Silva C."/>
            <person name="Montanini B."/>
            <person name="Hainaut M."/>
            <person name="Levati E."/>
            <person name="Barry K.W."/>
            <person name="Belfiori B."/>
            <person name="Cichocki N."/>
            <person name="Clum A."/>
            <person name="Dockter R.B."/>
            <person name="Fauchery L."/>
            <person name="Guy J."/>
            <person name="Iotti M."/>
            <person name="Le Tacon F."/>
            <person name="Lindquist E.A."/>
            <person name="Lipzen A."/>
            <person name="Malagnac F."/>
            <person name="Mello A."/>
            <person name="Molinier V."/>
            <person name="Miyauchi S."/>
            <person name="Poulain J."/>
            <person name="Riccioni C."/>
            <person name="Rubini A."/>
            <person name="Sitrit Y."/>
            <person name="Splivallo R."/>
            <person name="Traeger S."/>
            <person name="Wang M."/>
            <person name="Zifcakova L."/>
            <person name="Wipf D."/>
            <person name="Zambonelli A."/>
            <person name="Paolocci F."/>
            <person name="Nowrousian M."/>
            <person name="Ottonello S."/>
            <person name="Baldrian P."/>
            <person name="Spatafora J.W."/>
            <person name="Henrissat B."/>
            <person name="Nagy L.G."/>
            <person name="Aury J.M."/>
            <person name="Wincker P."/>
            <person name="Grigoriev I.V."/>
            <person name="Bonfante P."/>
            <person name="Martin F.M."/>
        </authorList>
    </citation>
    <scope>NUCLEOTIDE SEQUENCE [LARGE SCALE GENOMIC DNA]</scope>
    <source>
        <strain evidence="5 6">ATCC MYA-4762</strain>
    </source>
</reference>
<feature type="compositionally biased region" description="Basic and acidic residues" evidence="3">
    <location>
        <begin position="205"/>
        <end position="215"/>
    </location>
</feature>
<protein>
    <recommendedName>
        <fullName evidence="4">F-box domain-containing protein</fullName>
    </recommendedName>
</protein>
<dbReference type="EMBL" id="ML121549">
    <property type="protein sequence ID" value="RPB22851.1"/>
    <property type="molecule type" value="Genomic_DNA"/>
</dbReference>
<dbReference type="SUPFAM" id="SSF81383">
    <property type="entry name" value="F-box domain"/>
    <property type="match status" value="1"/>
</dbReference>
<dbReference type="Proteomes" id="UP000267821">
    <property type="component" value="Unassembled WGS sequence"/>
</dbReference>